<protein>
    <recommendedName>
        <fullName evidence="5">Tyr recombinase domain-containing protein</fullName>
    </recommendedName>
</protein>
<evidence type="ECO:0000313" key="3">
    <source>
        <dbReference type="EMBL" id="CAK9052970.1"/>
    </source>
</evidence>
<feature type="region of interest" description="Disordered" evidence="2">
    <location>
        <begin position="606"/>
        <end position="648"/>
    </location>
</feature>
<evidence type="ECO:0000256" key="1">
    <source>
        <dbReference type="ARBA" id="ARBA00023172"/>
    </source>
</evidence>
<proteinExistence type="predicted"/>
<evidence type="ECO:0000313" key="4">
    <source>
        <dbReference type="Proteomes" id="UP001642484"/>
    </source>
</evidence>
<reference evidence="3 4" key="1">
    <citation type="submission" date="2024-02" db="EMBL/GenBank/DDBJ databases">
        <authorList>
            <person name="Chen Y."/>
            <person name="Shah S."/>
            <person name="Dougan E. K."/>
            <person name="Thang M."/>
            <person name="Chan C."/>
        </authorList>
    </citation>
    <scope>NUCLEOTIDE SEQUENCE [LARGE SCALE GENOMIC DNA]</scope>
</reference>
<feature type="compositionally biased region" description="Low complexity" evidence="2">
    <location>
        <begin position="606"/>
        <end position="618"/>
    </location>
</feature>
<dbReference type="EMBL" id="CAXAMN010018779">
    <property type="protein sequence ID" value="CAK9052970.1"/>
    <property type="molecule type" value="Genomic_DNA"/>
</dbReference>
<dbReference type="SUPFAM" id="SSF56349">
    <property type="entry name" value="DNA breaking-rejoining enzymes"/>
    <property type="match status" value="1"/>
</dbReference>
<dbReference type="Proteomes" id="UP001642484">
    <property type="component" value="Unassembled WGS sequence"/>
</dbReference>
<name>A0ABP0MSE6_9DINO</name>
<dbReference type="Gene3D" id="1.10.443.10">
    <property type="entry name" value="Intergrase catalytic core"/>
    <property type="match status" value="1"/>
</dbReference>
<keyword evidence="1" id="KW-0233">DNA recombination</keyword>
<dbReference type="InterPro" id="IPR011010">
    <property type="entry name" value="DNA_brk_join_enz"/>
</dbReference>
<evidence type="ECO:0000256" key="2">
    <source>
        <dbReference type="SAM" id="MobiDB-lite"/>
    </source>
</evidence>
<accession>A0ABP0MSE6</accession>
<dbReference type="InterPro" id="IPR013762">
    <property type="entry name" value="Integrase-like_cat_sf"/>
</dbReference>
<evidence type="ECO:0008006" key="5">
    <source>
        <dbReference type="Google" id="ProtNLM"/>
    </source>
</evidence>
<sequence>MMQEMSPQICVDPGLTGKARMAPVLTELGVMSCSHKFLYEPLKRVKTAGAFAQYRNPNESLKLPWETGAMGSVFKPSVSPVLPGANALVENSEVRGSAVDRVEQTSSVDLSVRLDACYMEAITCTQDLDYFTSKRIATEKACGIWLDLIACNWTATKVGAQICSDLRGDPSGESAIETLKACFGTKSPNTLLKRASSLKRFFKWHSGHCRERDVHVEPIPLVEEDVWKYFHYLRADRVAEGRGYTTPGSFLETVRFTKFTVGLKGSEDVLESGRLIGFAALERREKGPTRQAPPMEVEHLRRLHDILASDANLTDRLGAGTFLVCIYARARWSDIRFIHHVEIEAKRNGCFVIYTTEHKTSQVGLRREQYLPLVVPWDGVVHMDWLKSYFELYKQAGLNISNVPLGPLLPAPKIGGGFGARPLSTPEASAWLKLLLRGTTNSETFRSHSLKGTLLSWCARSGMDREVRAVLGHHCSSLTGSDVVYARELQTRPIRKLQMLLKNIRLGMSFEDIAEHGTLISTAPCVLPPRPCAYTPPLLQGPPVHEKEALSARVDEVDGAAEIMNLKEDLRSVKEEHDLERQSLSLAEQLSLFPLGVVNGGLIEIESSSGSDSESSSDASDEEPGARSREPESYAERVPNGQTYMRNTNSGLVHSAKTSGEFTKCGIKVAGHFAVLEKFIHVKMPKSLNCFPKDPDRIRKLDDLVTHLDLAVKRARDKNKE</sequence>
<feature type="compositionally biased region" description="Basic and acidic residues" evidence="2">
    <location>
        <begin position="624"/>
        <end position="635"/>
    </location>
</feature>
<comment type="caution">
    <text evidence="3">The sequence shown here is derived from an EMBL/GenBank/DDBJ whole genome shotgun (WGS) entry which is preliminary data.</text>
</comment>
<organism evidence="3 4">
    <name type="scientific">Durusdinium trenchii</name>
    <dbReference type="NCBI Taxonomy" id="1381693"/>
    <lineage>
        <taxon>Eukaryota</taxon>
        <taxon>Sar</taxon>
        <taxon>Alveolata</taxon>
        <taxon>Dinophyceae</taxon>
        <taxon>Suessiales</taxon>
        <taxon>Symbiodiniaceae</taxon>
        <taxon>Durusdinium</taxon>
    </lineage>
</organism>
<gene>
    <name evidence="3" type="ORF">CCMP2556_LOCUS26669</name>
</gene>
<keyword evidence="4" id="KW-1185">Reference proteome</keyword>